<gene>
    <name evidence="1" type="ORF">BJX66DRAFT_332257</name>
</gene>
<evidence type="ECO:0000313" key="2">
    <source>
        <dbReference type="Proteomes" id="UP001610563"/>
    </source>
</evidence>
<organism evidence="1 2">
    <name type="scientific">Aspergillus keveii</name>
    <dbReference type="NCBI Taxonomy" id="714993"/>
    <lineage>
        <taxon>Eukaryota</taxon>
        <taxon>Fungi</taxon>
        <taxon>Dikarya</taxon>
        <taxon>Ascomycota</taxon>
        <taxon>Pezizomycotina</taxon>
        <taxon>Eurotiomycetes</taxon>
        <taxon>Eurotiomycetidae</taxon>
        <taxon>Eurotiales</taxon>
        <taxon>Aspergillaceae</taxon>
        <taxon>Aspergillus</taxon>
        <taxon>Aspergillus subgen. Nidulantes</taxon>
    </lineage>
</organism>
<evidence type="ECO:0000313" key="1">
    <source>
        <dbReference type="EMBL" id="KAL2800112.1"/>
    </source>
</evidence>
<reference evidence="1 2" key="1">
    <citation type="submission" date="2024-07" db="EMBL/GenBank/DDBJ databases">
        <title>Section-level genome sequencing and comparative genomics of Aspergillus sections Usti and Cavernicolus.</title>
        <authorList>
            <consortium name="Lawrence Berkeley National Laboratory"/>
            <person name="Nybo J.L."/>
            <person name="Vesth T.C."/>
            <person name="Theobald S."/>
            <person name="Frisvad J.C."/>
            <person name="Larsen T.O."/>
            <person name="Kjaerboelling I."/>
            <person name="Rothschild-Mancinelli K."/>
            <person name="Lyhne E.K."/>
            <person name="Kogle M.E."/>
            <person name="Barry K."/>
            <person name="Clum A."/>
            <person name="Na H."/>
            <person name="Ledsgaard L."/>
            <person name="Lin J."/>
            <person name="Lipzen A."/>
            <person name="Kuo A."/>
            <person name="Riley R."/>
            <person name="Mondo S."/>
            <person name="Labutti K."/>
            <person name="Haridas S."/>
            <person name="Pangalinan J."/>
            <person name="Salamov A.A."/>
            <person name="Simmons B.A."/>
            <person name="Magnuson J.K."/>
            <person name="Chen J."/>
            <person name="Drula E."/>
            <person name="Henrissat B."/>
            <person name="Wiebenga A."/>
            <person name="Lubbers R.J."/>
            <person name="Gomes A.C."/>
            <person name="Makela M.R."/>
            <person name="Stajich J."/>
            <person name="Grigoriev I.V."/>
            <person name="Mortensen U.H."/>
            <person name="De Vries R.P."/>
            <person name="Baker S.E."/>
            <person name="Andersen M.R."/>
        </authorList>
    </citation>
    <scope>NUCLEOTIDE SEQUENCE [LARGE SCALE GENOMIC DNA]</scope>
    <source>
        <strain evidence="1 2">CBS 209.92</strain>
    </source>
</reference>
<keyword evidence="2" id="KW-1185">Reference proteome</keyword>
<accession>A0ABR4GM71</accession>
<name>A0ABR4GM71_9EURO</name>
<dbReference type="EMBL" id="JBFTWV010000004">
    <property type="protein sequence ID" value="KAL2800112.1"/>
    <property type="molecule type" value="Genomic_DNA"/>
</dbReference>
<protein>
    <submittedName>
        <fullName evidence="1">Uncharacterized protein</fullName>
    </submittedName>
</protein>
<comment type="caution">
    <text evidence="1">The sequence shown here is derived from an EMBL/GenBank/DDBJ whole genome shotgun (WGS) entry which is preliminary data.</text>
</comment>
<dbReference type="Proteomes" id="UP001610563">
    <property type="component" value="Unassembled WGS sequence"/>
</dbReference>
<sequence>MKTAVKNLISTSPSRTTLLLHPSTSFSTIFRAPLSSSSHSTTTQAFYTGVSALRPKTTPTRQPFKSSVLANGTFPDIKTPSNARLLPDLIELMPLCDVYATKIEALKNIAYATLIRNDEADYSCQDYVLDVLGRLEEHGIIDPANEEYKRNKMAVVAKQQSWD</sequence>
<proteinExistence type="predicted"/>